<dbReference type="STRING" id="1752398.A8M32_10215"/>
<dbReference type="CDD" id="cd03112">
    <property type="entry name" value="CobW-like"/>
    <property type="match status" value="1"/>
</dbReference>
<comment type="function">
    <text evidence="5">Zinc chaperone that directly transfers zinc cofactor to target proteins, thereby activating them. Zinc is transferred from the CXCC motif in the GTPase domain to the zinc binding site in target proteins in a process requiring GTP hydrolysis.</text>
</comment>
<evidence type="ECO:0000256" key="5">
    <source>
        <dbReference type="ARBA" id="ARBA00045658"/>
    </source>
</evidence>
<dbReference type="Proteomes" id="UP000094342">
    <property type="component" value="Unassembled WGS sequence"/>
</dbReference>
<evidence type="ECO:0000259" key="7">
    <source>
        <dbReference type="SMART" id="SM00833"/>
    </source>
</evidence>
<dbReference type="InterPro" id="IPR036627">
    <property type="entry name" value="CobW-likC_sf"/>
</dbReference>
<dbReference type="SUPFAM" id="SSF52540">
    <property type="entry name" value="P-loop containing nucleoside triphosphate hydrolases"/>
    <property type="match status" value="1"/>
</dbReference>
<evidence type="ECO:0000256" key="2">
    <source>
        <dbReference type="ARBA" id="ARBA00022801"/>
    </source>
</evidence>
<feature type="domain" description="CobW C-terminal" evidence="7">
    <location>
        <begin position="261"/>
        <end position="354"/>
    </location>
</feature>
<evidence type="ECO:0000256" key="1">
    <source>
        <dbReference type="ARBA" id="ARBA00022741"/>
    </source>
</evidence>
<dbReference type="GO" id="GO:0016787">
    <property type="term" value="F:hydrolase activity"/>
    <property type="evidence" value="ECO:0007669"/>
    <property type="project" value="UniProtKB-KW"/>
</dbReference>
<evidence type="ECO:0000256" key="6">
    <source>
        <dbReference type="ARBA" id="ARBA00049117"/>
    </source>
</evidence>
<dbReference type="Gene3D" id="3.30.1220.10">
    <property type="entry name" value="CobW-like, C-terminal domain"/>
    <property type="match status" value="1"/>
</dbReference>
<comment type="catalytic activity">
    <reaction evidence="6">
        <text>GTP + H2O = GDP + phosphate + H(+)</text>
        <dbReference type="Rhea" id="RHEA:19669"/>
        <dbReference type="ChEBI" id="CHEBI:15377"/>
        <dbReference type="ChEBI" id="CHEBI:15378"/>
        <dbReference type="ChEBI" id="CHEBI:37565"/>
        <dbReference type="ChEBI" id="CHEBI:43474"/>
        <dbReference type="ChEBI" id="CHEBI:58189"/>
    </reaction>
    <physiologicalReaction direction="left-to-right" evidence="6">
        <dbReference type="Rhea" id="RHEA:19670"/>
    </physiologicalReaction>
</comment>
<dbReference type="GO" id="GO:0000166">
    <property type="term" value="F:nucleotide binding"/>
    <property type="evidence" value="ECO:0007669"/>
    <property type="project" value="UniProtKB-KW"/>
</dbReference>
<dbReference type="AlphaFoldDB" id="A0A1E3VCL5"/>
<evidence type="ECO:0000313" key="8">
    <source>
        <dbReference type="EMBL" id="ODR91187.1"/>
    </source>
</evidence>
<accession>A0A1E3VCL5</accession>
<evidence type="ECO:0000313" key="9">
    <source>
        <dbReference type="Proteomes" id="UP000094342"/>
    </source>
</evidence>
<dbReference type="InterPro" id="IPR012824">
    <property type="entry name" value="CobW"/>
</dbReference>
<keyword evidence="9" id="KW-1185">Reference proteome</keyword>
<dbReference type="InterPro" id="IPR027417">
    <property type="entry name" value="P-loop_NTPase"/>
</dbReference>
<protein>
    <submittedName>
        <fullName evidence="8">Cobalamin biosynthesis protein CobW</fullName>
    </submittedName>
</protein>
<dbReference type="SUPFAM" id="SSF90002">
    <property type="entry name" value="Hypothetical protein YjiA, C-terminal domain"/>
    <property type="match status" value="1"/>
</dbReference>
<reference evidence="9" key="1">
    <citation type="submission" date="2016-05" db="EMBL/GenBank/DDBJ databases">
        <authorList>
            <person name="Li Y."/>
        </authorList>
    </citation>
    <scope>NUCLEOTIDE SEQUENCE [LARGE SCALE GENOMIC DNA]</scope>
    <source>
        <strain evidence="9">YIC4027</strain>
    </source>
</reference>
<dbReference type="GO" id="GO:0009236">
    <property type="term" value="P:cobalamin biosynthetic process"/>
    <property type="evidence" value="ECO:0007669"/>
    <property type="project" value="InterPro"/>
</dbReference>
<proteinExistence type="inferred from homology"/>
<dbReference type="EMBL" id="LYBW01000056">
    <property type="protein sequence ID" value="ODR91187.1"/>
    <property type="molecule type" value="Genomic_DNA"/>
</dbReference>
<comment type="similarity">
    <text evidence="4">Belongs to the SIMIBI class G3E GTPase family. ZNG1 subfamily.</text>
</comment>
<dbReference type="PANTHER" id="PTHR13748">
    <property type="entry name" value="COBW-RELATED"/>
    <property type="match status" value="1"/>
</dbReference>
<gene>
    <name evidence="8" type="ORF">A8M32_10215</name>
</gene>
<evidence type="ECO:0000256" key="4">
    <source>
        <dbReference type="ARBA" id="ARBA00034320"/>
    </source>
</evidence>
<dbReference type="InterPro" id="IPR051316">
    <property type="entry name" value="Zinc-reg_GTPase_activator"/>
</dbReference>
<dbReference type="Gene3D" id="3.40.50.300">
    <property type="entry name" value="P-loop containing nucleotide triphosphate hydrolases"/>
    <property type="match status" value="1"/>
</dbReference>
<dbReference type="SMART" id="SM00833">
    <property type="entry name" value="CobW_C"/>
    <property type="match status" value="1"/>
</dbReference>
<dbReference type="GO" id="GO:0005737">
    <property type="term" value="C:cytoplasm"/>
    <property type="evidence" value="ECO:0007669"/>
    <property type="project" value="TreeGrafter"/>
</dbReference>
<keyword evidence="2" id="KW-0378">Hydrolase</keyword>
<organism evidence="8 9">
    <name type="scientific">Sinorhizobium alkalisoli</name>
    <dbReference type="NCBI Taxonomy" id="1752398"/>
    <lineage>
        <taxon>Bacteria</taxon>
        <taxon>Pseudomonadati</taxon>
        <taxon>Pseudomonadota</taxon>
        <taxon>Alphaproteobacteria</taxon>
        <taxon>Hyphomicrobiales</taxon>
        <taxon>Rhizobiaceae</taxon>
        <taxon>Sinorhizobium/Ensifer group</taxon>
        <taxon>Sinorhizobium</taxon>
    </lineage>
</organism>
<dbReference type="InterPro" id="IPR011629">
    <property type="entry name" value="CobW-like_C"/>
</dbReference>
<dbReference type="PANTHER" id="PTHR13748:SF62">
    <property type="entry name" value="COBW DOMAIN-CONTAINING PROTEIN"/>
    <property type="match status" value="1"/>
</dbReference>
<dbReference type="OrthoDB" id="9808822at2"/>
<dbReference type="NCBIfam" id="TIGR02475">
    <property type="entry name" value="CobW"/>
    <property type="match status" value="1"/>
</dbReference>
<dbReference type="Pfam" id="PF02492">
    <property type="entry name" value="cobW"/>
    <property type="match status" value="1"/>
</dbReference>
<keyword evidence="1" id="KW-0547">Nucleotide-binding</keyword>
<dbReference type="RefSeq" id="WP_069458295.1">
    <property type="nucleotide sequence ID" value="NZ_LYBW01000056.1"/>
</dbReference>
<evidence type="ECO:0000256" key="3">
    <source>
        <dbReference type="ARBA" id="ARBA00023186"/>
    </source>
</evidence>
<keyword evidence="3" id="KW-0143">Chaperone</keyword>
<dbReference type="Pfam" id="PF07683">
    <property type="entry name" value="CobW_C"/>
    <property type="match status" value="1"/>
</dbReference>
<name>A0A1E3VCL5_9HYPH</name>
<sequence length="354" mass="38215">MTRAKAQQGKIPATVITGFLGAGKTTMIRNLLQNADGKRIALIINEFGDLGVDGDVLKGCGAEACSEEDIIELTNGCICCTVADDFIPTMTKLLERENRPDHIVIETSGLALPQPLVAAFNWPDIRSEVTVDGVVTVVDSAAVAAGRFADDHDKVDALRVNDDNLDHESPIEELFEDQLTAADLIVLNKADLIDVAGLKAVREEVASRISRKPAMIEARNGEVAAAILLGLGVGTEDEIVNRKSHHEMEHEAGEEHDHDEFESFVVELGAIADPNGFIDRLRGVIAAHDVLRLKGFADVPGKPMRLLIQGVGSRIDQYYDRAWAPAETRGTRLVVIGLHDIDEAAVRASIVALV</sequence>
<dbReference type="InterPro" id="IPR003495">
    <property type="entry name" value="CobW/HypB/UreG_nucleotide-bd"/>
</dbReference>
<comment type="caution">
    <text evidence="8">The sequence shown here is derived from an EMBL/GenBank/DDBJ whole genome shotgun (WGS) entry which is preliminary data.</text>
</comment>